<dbReference type="Proteomes" id="UP001278500">
    <property type="component" value="Unassembled WGS sequence"/>
</dbReference>
<dbReference type="RefSeq" id="XP_062679373.1">
    <property type="nucleotide sequence ID" value="XM_062822591.1"/>
</dbReference>
<evidence type="ECO:0000313" key="2">
    <source>
        <dbReference type="Proteomes" id="UP001278500"/>
    </source>
</evidence>
<dbReference type="SUPFAM" id="SSF54427">
    <property type="entry name" value="NTF2-like"/>
    <property type="match status" value="1"/>
</dbReference>
<sequence>MSSSSQIPTSLLSNYTISDFITHFFQVSDNPDLTEEWVSFFGVNAKLVMGHQVAEGREEIRTLRKSMWERVEARKHTVEKVFSGGFSLPWQLGGGGGGGGSVENLEFMVYGTVVYTMKDTGEEERMDWAAHAELVLKHPRDWMDREWEVDGDGGEASSERGNTSVYVFKGYRVYLSPSVEYSSG</sequence>
<dbReference type="Gene3D" id="3.10.450.50">
    <property type="match status" value="1"/>
</dbReference>
<keyword evidence="2" id="KW-1185">Reference proteome</keyword>
<proteinExistence type="predicted"/>
<dbReference type="PANTHER" id="PTHR39401">
    <property type="entry name" value="SNOAL-LIKE DOMAIN-CONTAINING PROTEIN"/>
    <property type="match status" value="1"/>
</dbReference>
<evidence type="ECO:0000313" key="1">
    <source>
        <dbReference type="EMBL" id="KAK3340431.1"/>
    </source>
</evidence>
<gene>
    <name evidence="1" type="ORF">B0H65DRAFT_258948</name>
</gene>
<accession>A0AAE0JAS9</accession>
<name>A0AAE0JAS9_9PEZI</name>
<reference evidence="1" key="2">
    <citation type="submission" date="2023-06" db="EMBL/GenBank/DDBJ databases">
        <authorList>
            <consortium name="Lawrence Berkeley National Laboratory"/>
            <person name="Haridas S."/>
            <person name="Hensen N."/>
            <person name="Bonometti L."/>
            <person name="Westerberg I."/>
            <person name="Brannstrom I.O."/>
            <person name="Guillou S."/>
            <person name="Cros-Aarteil S."/>
            <person name="Calhoun S."/>
            <person name="Kuo A."/>
            <person name="Mondo S."/>
            <person name="Pangilinan J."/>
            <person name="Riley R."/>
            <person name="Labutti K."/>
            <person name="Andreopoulos B."/>
            <person name="Lipzen A."/>
            <person name="Chen C."/>
            <person name="Yanf M."/>
            <person name="Daum C."/>
            <person name="Ng V."/>
            <person name="Clum A."/>
            <person name="Steindorff A."/>
            <person name="Ohm R."/>
            <person name="Martin F."/>
            <person name="Silar P."/>
            <person name="Natvig D."/>
            <person name="Lalanne C."/>
            <person name="Gautier V."/>
            <person name="Ament-Velasquez S.L."/>
            <person name="Kruys A."/>
            <person name="Hutchinson M.I."/>
            <person name="Powell A.J."/>
            <person name="Barry K."/>
            <person name="Miller A.N."/>
            <person name="Grigoriev I.V."/>
            <person name="Debuchy R."/>
            <person name="Gladieux P."/>
            <person name="Thoren M.H."/>
            <person name="Johannesson H."/>
        </authorList>
    </citation>
    <scope>NUCLEOTIDE SEQUENCE</scope>
    <source>
        <strain evidence="1">CBS 560.94</strain>
    </source>
</reference>
<dbReference type="PANTHER" id="PTHR39401:SF1">
    <property type="entry name" value="SNOAL-LIKE DOMAIN-CONTAINING PROTEIN"/>
    <property type="match status" value="1"/>
</dbReference>
<dbReference type="EMBL" id="JAUEPP010000006">
    <property type="protein sequence ID" value="KAK3340431.1"/>
    <property type="molecule type" value="Genomic_DNA"/>
</dbReference>
<protein>
    <submittedName>
        <fullName evidence="1">Uncharacterized protein</fullName>
    </submittedName>
</protein>
<reference evidence="1" key="1">
    <citation type="journal article" date="2023" name="Mol. Phylogenet. Evol.">
        <title>Genome-scale phylogeny and comparative genomics of the fungal order Sordariales.</title>
        <authorList>
            <person name="Hensen N."/>
            <person name="Bonometti L."/>
            <person name="Westerberg I."/>
            <person name="Brannstrom I.O."/>
            <person name="Guillou S."/>
            <person name="Cros-Aarteil S."/>
            <person name="Calhoun S."/>
            <person name="Haridas S."/>
            <person name="Kuo A."/>
            <person name="Mondo S."/>
            <person name="Pangilinan J."/>
            <person name="Riley R."/>
            <person name="LaButti K."/>
            <person name="Andreopoulos B."/>
            <person name="Lipzen A."/>
            <person name="Chen C."/>
            <person name="Yan M."/>
            <person name="Daum C."/>
            <person name="Ng V."/>
            <person name="Clum A."/>
            <person name="Steindorff A."/>
            <person name="Ohm R.A."/>
            <person name="Martin F."/>
            <person name="Silar P."/>
            <person name="Natvig D.O."/>
            <person name="Lalanne C."/>
            <person name="Gautier V."/>
            <person name="Ament-Velasquez S.L."/>
            <person name="Kruys A."/>
            <person name="Hutchinson M.I."/>
            <person name="Powell A.J."/>
            <person name="Barry K."/>
            <person name="Miller A.N."/>
            <person name="Grigoriev I.V."/>
            <person name="Debuchy R."/>
            <person name="Gladieux P."/>
            <person name="Hiltunen Thoren M."/>
            <person name="Johannesson H."/>
        </authorList>
    </citation>
    <scope>NUCLEOTIDE SEQUENCE</scope>
    <source>
        <strain evidence="1">CBS 560.94</strain>
    </source>
</reference>
<organism evidence="1 2">
    <name type="scientific">Neurospora tetraspora</name>
    <dbReference type="NCBI Taxonomy" id="94610"/>
    <lineage>
        <taxon>Eukaryota</taxon>
        <taxon>Fungi</taxon>
        <taxon>Dikarya</taxon>
        <taxon>Ascomycota</taxon>
        <taxon>Pezizomycotina</taxon>
        <taxon>Sordariomycetes</taxon>
        <taxon>Sordariomycetidae</taxon>
        <taxon>Sordariales</taxon>
        <taxon>Sordariaceae</taxon>
        <taxon>Neurospora</taxon>
    </lineage>
</organism>
<dbReference type="AlphaFoldDB" id="A0AAE0JAS9"/>
<comment type="caution">
    <text evidence="1">The sequence shown here is derived from an EMBL/GenBank/DDBJ whole genome shotgun (WGS) entry which is preliminary data.</text>
</comment>
<dbReference type="GeneID" id="87859745"/>
<dbReference type="InterPro" id="IPR032710">
    <property type="entry name" value="NTF2-like_dom_sf"/>
</dbReference>